<comment type="pathway">
    <text evidence="1">Nucleotide-sugar biosynthesis; UDP-alpha-D-glucuronate biosynthesis; UDP-alpha-D-glucuronate from UDP-alpha-D-glucose: step 1/1.</text>
</comment>
<dbReference type="InterPro" id="IPR036291">
    <property type="entry name" value="NAD(P)-bd_dom_sf"/>
</dbReference>
<name>A0ABR4P6V1_9HELO</name>
<evidence type="ECO:0000256" key="3">
    <source>
        <dbReference type="ARBA" id="ARBA00012954"/>
    </source>
</evidence>
<evidence type="ECO:0000259" key="8">
    <source>
        <dbReference type="SMART" id="SM00984"/>
    </source>
</evidence>
<dbReference type="PANTHER" id="PTHR11374">
    <property type="entry name" value="UDP-GLUCOSE DEHYDROGENASE/UDP-MANNAC DEHYDROGENASE"/>
    <property type="match status" value="1"/>
</dbReference>
<dbReference type="InterPro" id="IPR017476">
    <property type="entry name" value="UDP-Glc/GDP-Man"/>
</dbReference>
<protein>
    <recommendedName>
        <fullName evidence="3 7">UDP-glucose 6-dehydrogenase</fullName>
        <ecNumber evidence="3 7">1.1.1.22</ecNumber>
    </recommendedName>
</protein>
<comment type="similarity">
    <text evidence="2 7">Belongs to the UDP-glucose/GDP-mannose dehydrogenase family.</text>
</comment>
<dbReference type="InterPro" id="IPR008927">
    <property type="entry name" value="6-PGluconate_DH-like_C_sf"/>
</dbReference>
<dbReference type="PANTHER" id="PTHR11374:SF57">
    <property type="entry name" value="DEHYDROGENASE UGD1, PUTATIVE (AFU_ORTHOLOGUE AFUA_8G00920)-RELATED"/>
    <property type="match status" value="1"/>
</dbReference>
<keyword evidence="4 7" id="KW-0560">Oxidoreductase</keyword>
<dbReference type="Pfam" id="PF03720">
    <property type="entry name" value="UDPG_MGDP_dh_C"/>
    <property type="match status" value="1"/>
</dbReference>
<dbReference type="InterPro" id="IPR028356">
    <property type="entry name" value="UDPglc_DH_euk"/>
</dbReference>
<evidence type="ECO:0000256" key="1">
    <source>
        <dbReference type="ARBA" id="ARBA00004701"/>
    </source>
</evidence>
<evidence type="ECO:0000256" key="5">
    <source>
        <dbReference type="ARBA" id="ARBA00023027"/>
    </source>
</evidence>
<feature type="domain" description="UDP-glucose/GDP-mannose dehydrogenase C-terminal" evidence="8">
    <location>
        <begin position="361"/>
        <end position="470"/>
    </location>
</feature>
<dbReference type="SUPFAM" id="SSF51735">
    <property type="entry name" value="NAD(P)-binding Rossmann-fold domains"/>
    <property type="match status" value="1"/>
</dbReference>
<evidence type="ECO:0000256" key="2">
    <source>
        <dbReference type="ARBA" id="ARBA00006601"/>
    </source>
</evidence>
<keyword evidence="5 7" id="KW-0520">NAD</keyword>
<dbReference type="InterPro" id="IPR028357">
    <property type="entry name" value="UDPglc_DH_bac"/>
</dbReference>
<dbReference type="Pfam" id="PF03721">
    <property type="entry name" value="UDPG_MGDP_dh_N"/>
    <property type="match status" value="1"/>
</dbReference>
<dbReference type="InterPro" id="IPR001732">
    <property type="entry name" value="UDP-Glc/GDP-Man_DH_N"/>
</dbReference>
<dbReference type="InterPro" id="IPR014027">
    <property type="entry name" value="UDP-Glc/GDP-Man_DH_C"/>
</dbReference>
<sequence length="498" mass="54547">MGSIQRSQSRGVSSSQSVETVDIQHVDRMCFIGAGYVGASSAIVMAAMHPRIQIDVVDKKAELITAWNSKRLPILEPNLDDLLLRGCNNRRLPNITFSVDIQRCIKRAQMVFICVDTPSKNSKYKGCDDLDTAALNAAVIDISEAAVGHTIVVEKSTVPFGTAERIYKILETKARPGATFSVLSNPEFLAQGTAIHDLLQPSRIVIGWVPGVHASRSVEALTRLYSKWVSPKRIVTMNAWSSELSKIASNAFVAQRISSINSLSAICEASGADVDDISRVVGMEPGTSSADLRAGFGYSGSCLRKDVLCLVYLAKSLGLNEVAAYWRAVHDMNEYQNSRISRRTLECISSPGTEQRKKRIAVLGFAYRRGTTDTRGSSAIQLVREFLDAGSQVAIHDTHVTEQQTMQALGVPISSERDSPVLYKSSPYDACRGAQALLIHTDWDEFSQHGGINWVQVAEAMEEPRILVTPFQSLEMAKMKRLGFSILKIGKAFDGEGF</sequence>
<comment type="caution">
    <text evidence="9">The sequence shown here is derived from an EMBL/GenBank/DDBJ whole genome shotgun (WGS) entry which is preliminary data.</text>
</comment>
<proteinExistence type="inferred from homology"/>
<reference evidence="9 10" key="1">
    <citation type="submission" date="2024-06" db="EMBL/GenBank/DDBJ databases">
        <title>Complete genome of Phlyctema vagabunda strain 19-DSS-EL-015.</title>
        <authorList>
            <person name="Fiorenzani C."/>
        </authorList>
    </citation>
    <scope>NUCLEOTIDE SEQUENCE [LARGE SCALE GENOMIC DNA]</scope>
    <source>
        <strain evidence="9 10">19-DSS-EL-015</strain>
    </source>
</reference>
<keyword evidence="10" id="KW-1185">Reference proteome</keyword>
<dbReference type="NCBIfam" id="TIGR03026">
    <property type="entry name" value="NDP-sugDHase"/>
    <property type="match status" value="1"/>
</dbReference>
<dbReference type="PIRSF" id="PIRSF000124">
    <property type="entry name" value="UDPglc_GDPman_dh"/>
    <property type="match status" value="1"/>
</dbReference>
<comment type="catalytic activity">
    <reaction evidence="6 7">
        <text>UDP-alpha-D-glucose + 2 NAD(+) + H2O = UDP-alpha-D-glucuronate + 2 NADH + 3 H(+)</text>
        <dbReference type="Rhea" id="RHEA:23596"/>
        <dbReference type="ChEBI" id="CHEBI:15377"/>
        <dbReference type="ChEBI" id="CHEBI:15378"/>
        <dbReference type="ChEBI" id="CHEBI:57540"/>
        <dbReference type="ChEBI" id="CHEBI:57945"/>
        <dbReference type="ChEBI" id="CHEBI:58052"/>
        <dbReference type="ChEBI" id="CHEBI:58885"/>
        <dbReference type="EC" id="1.1.1.22"/>
    </reaction>
</comment>
<dbReference type="EC" id="1.1.1.22" evidence="3 7"/>
<dbReference type="SUPFAM" id="SSF52413">
    <property type="entry name" value="UDP-glucose/GDP-mannose dehydrogenase C-terminal domain"/>
    <property type="match status" value="1"/>
</dbReference>
<dbReference type="InterPro" id="IPR036220">
    <property type="entry name" value="UDP-Glc/GDP-Man_DH_C_sf"/>
</dbReference>
<accession>A0ABR4P6V1</accession>
<dbReference type="Proteomes" id="UP001629113">
    <property type="component" value="Unassembled WGS sequence"/>
</dbReference>
<dbReference type="Gene3D" id="3.40.50.720">
    <property type="entry name" value="NAD(P)-binding Rossmann-like Domain"/>
    <property type="match status" value="2"/>
</dbReference>
<dbReference type="Gene3D" id="1.20.5.100">
    <property type="entry name" value="Cytochrome c1, transmembrane anchor, C-terminal"/>
    <property type="match status" value="1"/>
</dbReference>
<evidence type="ECO:0000313" key="10">
    <source>
        <dbReference type="Proteomes" id="UP001629113"/>
    </source>
</evidence>
<evidence type="ECO:0000256" key="7">
    <source>
        <dbReference type="PIRNR" id="PIRNR000124"/>
    </source>
</evidence>
<evidence type="ECO:0000313" key="9">
    <source>
        <dbReference type="EMBL" id="KAL3419049.1"/>
    </source>
</evidence>
<dbReference type="SUPFAM" id="SSF48179">
    <property type="entry name" value="6-phosphogluconate dehydrogenase C-terminal domain-like"/>
    <property type="match status" value="1"/>
</dbReference>
<dbReference type="InterPro" id="IPR014026">
    <property type="entry name" value="UDP-Glc/GDP-Man_DH_dimer"/>
</dbReference>
<gene>
    <name evidence="9" type="ORF">PVAG01_09270</name>
</gene>
<organism evidence="9 10">
    <name type="scientific">Phlyctema vagabunda</name>
    <dbReference type="NCBI Taxonomy" id="108571"/>
    <lineage>
        <taxon>Eukaryota</taxon>
        <taxon>Fungi</taxon>
        <taxon>Dikarya</taxon>
        <taxon>Ascomycota</taxon>
        <taxon>Pezizomycotina</taxon>
        <taxon>Leotiomycetes</taxon>
        <taxon>Helotiales</taxon>
        <taxon>Dermateaceae</taxon>
        <taxon>Phlyctema</taxon>
    </lineage>
</organism>
<dbReference type="EMBL" id="JBFCZG010000008">
    <property type="protein sequence ID" value="KAL3419049.1"/>
    <property type="molecule type" value="Genomic_DNA"/>
</dbReference>
<dbReference type="PIRSF" id="PIRSF500134">
    <property type="entry name" value="UDPglc_DH_bac"/>
    <property type="match status" value="1"/>
</dbReference>
<evidence type="ECO:0000256" key="6">
    <source>
        <dbReference type="ARBA" id="ARBA00047473"/>
    </source>
</evidence>
<evidence type="ECO:0000256" key="4">
    <source>
        <dbReference type="ARBA" id="ARBA00023002"/>
    </source>
</evidence>
<dbReference type="Pfam" id="PF00984">
    <property type="entry name" value="UDPG_MGDP_dh"/>
    <property type="match status" value="1"/>
</dbReference>
<dbReference type="SMART" id="SM00984">
    <property type="entry name" value="UDPG_MGDP_dh_C"/>
    <property type="match status" value="1"/>
</dbReference>